<dbReference type="Proteomes" id="UP000798662">
    <property type="component" value="Chromosome 3"/>
</dbReference>
<sequence length="171" mass="18921">MAPPPPRLWVGPHTQRAADEEEEDHHHLRPWKHLHHQEEHAQRPAQLSSTCASTSTDGTYNTSRRRGRTGQKTVRPAHIRTRSAQLLRKMKITTTGVHGSTSTNRRSTPNTPPSCRPLGTQWAPTAPTTPTAAASMRAHRSCATTGTNQHQSHLPHQPPPQPLVPTDRAAQ</sequence>
<reference evidence="1" key="1">
    <citation type="submission" date="2019-11" db="EMBL/GenBank/DDBJ databases">
        <title>Nori genome reveals adaptations in red seaweeds to the harsh intertidal environment.</title>
        <authorList>
            <person name="Wang D."/>
            <person name="Mao Y."/>
        </authorList>
    </citation>
    <scope>NUCLEOTIDE SEQUENCE</scope>
    <source>
        <tissue evidence="1">Gametophyte</tissue>
    </source>
</reference>
<accession>A0ACC3CI83</accession>
<name>A0ACC3CI83_PYRYE</name>
<keyword evidence="2" id="KW-1185">Reference proteome</keyword>
<evidence type="ECO:0000313" key="1">
    <source>
        <dbReference type="EMBL" id="KAK1869925.1"/>
    </source>
</evidence>
<evidence type="ECO:0000313" key="2">
    <source>
        <dbReference type="Proteomes" id="UP000798662"/>
    </source>
</evidence>
<dbReference type="EMBL" id="CM020620">
    <property type="protein sequence ID" value="KAK1869925.1"/>
    <property type="molecule type" value="Genomic_DNA"/>
</dbReference>
<comment type="caution">
    <text evidence="1">The sequence shown here is derived from an EMBL/GenBank/DDBJ whole genome shotgun (WGS) entry which is preliminary data.</text>
</comment>
<organism evidence="1 2">
    <name type="scientific">Pyropia yezoensis</name>
    <name type="common">Susabi-nori</name>
    <name type="synonym">Porphyra yezoensis</name>
    <dbReference type="NCBI Taxonomy" id="2788"/>
    <lineage>
        <taxon>Eukaryota</taxon>
        <taxon>Rhodophyta</taxon>
        <taxon>Bangiophyceae</taxon>
        <taxon>Bangiales</taxon>
        <taxon>Bangiaceae</taxon>
        <taxon>Pyropia</taxon>
    </lineage>
</organism>
<proteinExistence type="predicted"/>
<protein>
    <submittedName>
        <fullName evidence="1">Uncharacterized protein</fullName>
    </submittedName>
</protein>
<gene>
    <name evidence="1" type="ORF">I4F81_012390</name>
</gene>